<feature type="non-terminal residue" evidence="16">
    <location>
        <position position="210"/>
    </location>
</feature>
<dbReference type="Proteomes" id="UP000630660">
    <property type="component" value="Unassembled WGS sequence"/>
</dbReference>
<evidence type="ECO:0000256" key="2">
    <source>
        <dbReference type="ARBA" id="ARBA00022490"/>
    </source>
</evidence>
<keyword evidence="5" id="KW-0220">Diaminopimelate biosynthesis</keyword>
<evidence type="ECO:0000256" key="4">
    <source>
        <dbReference type="ARBA" id="ARBA00022857"/>
    </source>
</evidence>
<dbReference type="Gene3D" id="3.40.50.720">
    <property type="entry name" value="NAD(P)-binding Rossmann-like Domain"/>
    <property type="match status" value="1"/>
</dbReference>
<proteinExistence type="inferred from homology"/>
<sequence>MIRVVVAGGAGRMAGEVARMVAEAQDMKLEGIVERADHPKLGETLFGVEVTCDLPGLLDKADVLVEFTSPPGLLDILDKITESPVSLVSGTTGLSETDFARLNDAGNNRVVFWAPNMSIGVNLLFKLTAQVTRALPDYDVEVLEMHHRHKKDAPSGTAAKLAGIIKENRKISKTVYGREGHTGERNTCELGILALRGGDVAGEHTVYFAT</sequence>
<dbReference type="CDD" id="cd02274">
    <property type="entry name" value="DHDPR_N"/>
    <property type="match status" value="1"/>
</dbReference>
<evidence type="ECO:0000313" key="17">
    <source>
        <dbReference type="Proteomes" id="UP000630660"/>
    </source>
</evidence>
<dbReference type="InterPro" id="IPR022663">
    <property type="entry name" value="DapB_C"/>
</dbReference>
<feature type="domain" description="Dihydrodipicolinate reductase N-terminal" evidence="14">
    <location>
        <begin position="2"/>
        <end position="117"/>
    </location>
</feature>
<comment type="caution">
    <text evidence="16">The sequence shown here is derived from an EMBL/GenBank/DDBJ whole genome shotgun (WGS) entry which is preliminary data.</text>
</comment>
<name>A0A9D5QBJ0_UNCW3</name>
<dbReference type="PANTHER" id="PTHR20836">
    <property type="entry name" value="DIHYDRODIPICOLINATE REDUCTASE"/>
    <property type="match status" value="1"/>
</dbReference>
<keyword evidence="6 16" id="KW-0560">Oxidoreductase</keyword>
<evidence type="ECO:0000256" key="8">
    <source>
        <dbReference type="ARBA" id="ARBA00023154"/>
    </source>
</evidence>
<gene>
    <name evidence="16" type="primary">dapB</name>
    <name evidence="16" type="ORF">GF359_00425</name>
</gene>
<evidence type="ECO:0000256" key="6">
    <source>
        <dbReference type="ARBA" id="ARBA00023002"/>
    </source>
</evidence>
<evidence type="ECO:0000256" key="3">
    <source>
        <dbReference type="ARBA" id="ARBA00022605"/>
    </source>
</evidence>
<protein>
    <recommendedName>
        <fullName evidence="10 13">4-hydroxy-tetrahydrodipicolinate reductase</fullName>
        <ecNumber evidence="10 13">1.17.1.8</ecNumber>
    </recommendedName>
</protein>
<dbReference type="GO" id="GO:0019877">
    <property type="term" value="P:diaminopimelate biosynthetic process"/>
    <property type="evidence" value="ECO:0007669"/>
    <property type="project" value="UniProtKB-KW"/>
</dbReference>
<dbReference type="InterPro" id="IPR036291">
    <property type="entry name" value="NAD(P)-bd_dom_sf"/>
</dbReference>
<dbReference type="SUPFAM" id="SSF51735">
    <property type="entry name" value="NAD(P)-binding Rossmann-fold domains"/>
    <property type="match status" value="1"/>
</dbReference>
<evidence type="ECO:0000256" key="12">
    <source>
        <dbReference type="ARBA" id="ARBA00049396"/>
    </source>
</evidence>
<evidence type="ECO:0000256" key="10">
    <source>
        <dbReference type="ARBA" id="ARBA00038983"/>
    </source>
</evidence>
<evidence type="ECO:0000313" key="16">
    <source>
        <dbReference type="EMBL" id="MBD3363658.1"/>
    </source>
</evidence>
<dbReference type="PROSITE" id="PS01298">
    <property type="entry name" value="DAPB"/>
    <property type="match status" value="1"/>
</dbReference>
<evidence type="ECO:0000259" key="14">
    <source>
        <dbReference type="Pfam" id="PF01113"/>
    </source>
</evidence>
<evidence type="ECO:0000259" key="15">
    <source>
        <dbReference type="Pfam" id="PF05173"/>
    </source>
</evidence>
<dbReference type="InterPro" id="IPR000846">
    <property type="entry name" value="DapB_N"/>
</dbReference>
<organism evidence="16 17">
    <name type="scientific">candidate division WOR-3 bacterium</name>
    <dbReference type="NCBI Taxonomy" id="2052148"/>
    <lineage>
        <taxon>Bacteria</taxon>
        <taxon>Bacteria division WOR-3</taxon>
    </lineage>
</organism>
<dbReference type="PIRSF" id="PIRSF000161">
    <property type="entry name" value="DHPR"/>
    <property type="match status" value="1"/>
</dbReference>
<keyword evidence="7" id="KW-0520">NAD</keyword>
<dbReference type="InterPro" id="IPR023940">
    <property type="entry name" value="DHDPR_bac"/>
</dbReference>
<comment type="similarity">
    <text evidence="1">Belongs to the DapB family.</text>
</comment>
<dbReference type="Pfam" id="PF05173">
    <property type="entry name" value="DapB_C"/>
    <property type="match status" value="1"/>
</dbReference>
<evidence type="ECO:0000256" key="11">
    <source>
        <dbReference type="ARBA" id="ARBA00049080"/>
    </source>
</evidence>
<dbReference type="PANTHER" id="PTHR20836:SF0">
    <property type="entry name" value="4-HYDROXY-TETRAHYDRODIPICOLINATE REDUCTASE 1, CHLOROPLASTIC-RELATED"/>
    <property type="match status" value="1"/>
</dbReference>
<dbReference type="EC" id="1.17.1.8" evidence="10 13"/>
<comment type="catalytic activity">
    <reaction evidence="11">
        <text>(S)-2,3,4,5-tetrahydrodipicolinate + NADP(+) + H2O = (2S,4S)-4-hydroxy-2,3,4,5-tetrahydrodipicolinate + NADPH + H(+)</text>
        <dbReference type="Rhea" id="RHEA:35331"/>
        <dbReference type="ChEBI" id="CHEBI:15377"/>
        <dbReference type="ChEBI" id="CHEBI:15378"/>
        <dbReference type="ChEBI" id="CHEBI:16845"/>
        <dbReference type="ChEBI" id="CHEBI:57783"/>
        <dbReference type="ChEBI" id="CHEBI:58349"/>
        <dbReference type="ChEBI" id="CHEBI:67139"/>
        <dbReference type="EC" id="1.17.1.8"/>
    </reaction>
</comment>
<dbReference type="GO" id="GO:0009089">
    <property type="term" value="P:lysine biosynthetic process via diaminopimelate"/>
    <property type="evidence" value="ECO:0007669"/>
    <property type="project" value="UniProtKB-UniRule"/>
</dbReference>
<comment type="catalytic activity">
    <reaction evidence="12">
        <text>(S)-2,3,4,5-tetrahydrodipicolinate + NAD(+) + H2O = (2S,4S)-4-hydroxy-2,3,4,5-tetrahydrodipicolinate + NADH + H(+)</text>
        <dbReference type="Rhea" id="RHEA:35323"/>
        <dbReference type="ChEBI" id="CHEBI:15377"/>
        <dbReference type="ChEBI" id="CHEBI:15378"/>
        <dbReference type="ChEBI" id="CHEBI:16845"/>
        <dbReference type="ChEBI" id="CHEBI:57540"/>
        <dbReference type="ChEBI" id="CHEBI:57945"/>
        <dbReference type="ChEBI" id="CHEBI:67139"/>
        <dbReference type="EC" id="1.17.1.8"/>
    </reaction>
</comment>
<evidence type="ECO:0000256" key="7">
    <source>
        <dbReference type="ARBA" id="ARBA00023027"/>
    </source>
</evidence>
<reference evidence="16" key="1">
    <citation type="submission" date="2019-11" db="EMBL/GenBank/DDBJ databases">
        <title>Microbial mats filling the niche in hypersaline microbial mats.</title>
        <authorList>
            <person name="Wong H.L."/>
            <person name="Macleod F.I."/>
            <person name="White R.A. III"/>
            <person name="Burns B.P."/>
        </authorList>
    </citation>
    <scope>NUCLEOTIDE SEQUENCE</scope>
    <source>
        <strain evidence="16">Bin_327</strain>
    </source>
</reference>
<dbReference type="Pfam" id="PF01113">
    <property type="entry name" value="DapB_N"/>
    <property type="match status" value="1"/>
</dbReference>
<dbReference type="SUPFAM" id="SSF55347">
    <property type="entry name" value="Glyceraldehyde-3-phosphate dehydrogenase-like, C-terminal domain"/>
    <property type="match status" value="1"/>
</dbReference>
<dbReference type="NCBIfam" id="TIGR00036">
    <property type="entry name" value="dapB"/>
    <property type="match status" value="1"/>
</dbReference>
<dbReference type="GO" id="GO:0008839">
    <property type="term" value="F:4-hydroxy-tetrahydrodipicolinate reductase"/>
    <property type="evidence" value="ECO:0007669"/>
    <property type="project" value="UniProtKB-UniRule"/>
</dbReference>
<keyword evidence="8" id="KW-0457">Lysine biosynthesis</keyword>
<dbReference type="EMBL" id="WJKJ01000012">
    <property type="protein sequence ID" value="MBD3363658.1"/>
    <property type="molecule type" value="Genomic_DNA"/>
</dbReference>
<feature type="domain" description="Dihydrodipicolinate reductase C-terminal" evidence="15">
    <location>
        <begin position="120"/>
        <end position="209"/>
    </location>
</feature>
<keyword evidence="2" id="KW-0963">Cytoplasm</keyword>
<dbReference type="InterPro" id="IPR022664">
    <property type="entry name" value="DapB_N_CS"/>
</dbReference>
<dbReference type="AlphaFoldDB" id="A0A9D5QBJ0"/>
<accession>A0A9D5QBJ0</accession>
<comment type="pathway">
    <text evidence="9">Amino-acid biosynthesis; L-lysine biosynthesis via DAP pathway; (S)-tetrahydrodipicolinate from L-aspartate: step 4/4.</text>
</comment>
<evidence type="ECO:0000256" key="9">
    <source>
        <dbReference type="ARBA" id="ARBA00037922"/>
    </source>
</evidence>
<evidence type="ECO:0000256" key="1">
    <source>
        <dbReference type="ARBA" id="ARBA00006642"/>
    </source>
</evidence>
<keyword evidence="3" id="KW-0028">Amino-acid biosynthesis</keyword>
<evidence type="ECO:0000256" key="5">
    <source>
        <dbReference type="ARBA" id="ARBA00022915"/>
    </source>
</evidence>
<keyword evidence="4" id="KW-0521">NADP</keyword>
<evidence type="ECO:0000256" key="13">
    <source>
        <dbReference type="NCBIfam" id="TIGR00036"/>
    </source>
</evidence>
<dbReference type="Gene3D" id="3.30.360.10">
    <property type="entry name" value="Dihydrodipicolinate Reductase, domain 2"/>
    <property type="match status" value="1"/>
</dbReference>